<dbReference type="CDD" id="cd07377">
    <property type="entry name" value="WHTH_GntR"/>
    <property type="match status" value="1"/>
</dbReference>
<keyword evidence="4" id="KW-0238">DNA-binding</keyword>
<dbReference type="InterPro" id="IPR004839">
    <property type="entry name" value="Aminotransferase_I/II_large"/>
</dbReference>
<dbReference type="InterPro" id="IPR036388">
    <property type="entry name" value="WH-like_DNA-bd_sf"/>
</dbReference>
<sequence>MLYKRVNYRNSFIVLMTILDLDFLTAKGAKYLQVANAISNAITHGQLKSEAKLPPQRILAYKLKVTVGTITRAYKELERRGCVITKVGSGTFVKPMTPHPALLSTVNHAQFDLRSANAPNINQLTLLQQGLIDIANDPTTLLQCLNYQPEIAFSSQRQRLACWLELQKIHCQEQQVLFTYGGQHAVTLTLQTLCRAGDTVLCEGLTFAGFSATCQILQLKVIGLAMDHEGVTIDALTSAIKQSHPRVLYLTPQVQNPTCSQLTFERRLQIVALCQRHNITIIEDDVQFLPAKLKQPPFYQLAPELTVYISSFSKSFSGGLRIGFLVTTPELREKMRLTLKANCWTLPPLQIELFCRWLEQGKIDELANSIEQEMTVRHQIAKEILADYQITTQIGGYNLWLTLPTHWRAVDFERFAEKNHVLVRAAESFAIGRFNAPQAIRISLCAAQNHDVLRQSLNALKACLSSSISHQDVVI</sequence>
<dbReference type="GO" id="GO:0003677">
    <property type="term" value="F:DNA binding"/>
    <property type="evidence" value="ECO:0007669"/>
    <property type="project" value="UniProtKB-KW"/>
</dbReference>
<dbReference type="CDD" id="cd00609">
    <property type="entry name" value="AAT_like"/>
    <property type="match status" value="1"/>
</dbReference>
<dbReference type="InterPro" id="IPR036390">
    <property type="entry name" value="WH_DNA-bd_sf"/>
</dbReference>
<evidence type="ECO:0000256" key="5">
    <source>
        <dbReference type="ARBA" id="ARBA00023163"/>
    </source>
</evidence>
<dbReference type="Gene3D" id="3.90.1150.10">
    <property type="entry name" value="Aspartate Aminotransferase, domain 1"/>
    <property type="match status" value="1"/>
</dbReference>
<dbReference type="eggNOG" id="COG1167">
    <property type="taxonomic scope" value="Bacteria"/>
</dbReference>
<dbReference type="InterPro" id="IPR015422">
    <property type="entry name" value="PyrdxlP-dep_Trfase_small"/>
</dbReference>
<keyword evidence="3" id="KW-0805">Transcription regulation</keyword>
<evidence type="ECO:0000256" key="3">
    <source>
        <dbReference type="ARBA" id="ARBA00023015"/>
    </source>
</evidence>
<dbReference type="SUPFAM" id="SSF53383">
    <property type="entry name" value="PLP-dependent transferases"/>
    <property type="match status" value="1"/>
</dbReference>
<keyword evidence="5" id="KW-0804">Transcription</keyword>
<dbReference type="GO" id="GO:0030170">
    <property type="term" value="F:pyridoxal phosphate binding"/>
    <property type="evidence" value="ECO:0007669"/>
    <property type="project" value="InterPro"/>
</dbReference>
<dbReference type="PROSITE" id="PS50949">
    <property type="entry name" value="HTH_GNTR"/>
    <property type="match status" value="1"/>
</dbReference>
<dbReference type="SUPFAM" id="SSF46785">
    <property type="entry name" value="Winged helix' DNA-binding domain"/>
    <property type="match status" value="1"/>
</dbReference>
<evidence type="ECO:0000259" key="6">
    <source>
        <dbReference type="PROSITE" id="PS50949"/>
    </source>
</evidence>
<evidence type="ECO:0000256" key="4">
    <source>
        <dbReference type="ARBA" id="ARBA00023125"/>
    </source>
</evidence>
<gene>
    <name evidence="7" type="ORF">PTD2_03046</name>
</gene>
<proteinExistence type="inferred from homology"/>
<dbReference type="InterPro" id="IPR051446">
    <property type="entry name" value="HTH_trans_reg/aminotransferase"/>
</dbReference>
<dbReference type="SMART" id="SM00345">
    <property type="entry name" value="HTH_GNTR"/>
    <property type="match status" value="1"/>
</dbReference>
<keyword evidence="8" id="KW-1185">Reference proteome</keyword>
<dbReference type="Proteomes" id="UP000006201">
    <property type="component" value="Unassembled WGS sequence"/>
</dbReference>
<dbReference type="OrthoDB" id="9804020at2"/>
<evidence type="ECO:0000313" key="7">
    <source>
        <dbReference type="EMBL" id="EAR30512.1"/>
    </source>
</evidence>
<reference evidence="7 8" key="1">
    <citation type="submission" date="2006-02" db="EMBL/GenBank/DDBJ databases">
        <authorList>
            <person name="Moran M.A."/>
            <person name="Kjelleberg S."/>
            <person name="Egan S."/>
            <person name="Saunders N."/>
            <person name="Thomas T."/>
            <person name="Ferriera S."/>
            <person name="Johnson J."/>
            <person name="Kravitz S."/>
            <person name="Halpern A."/>
            <person name="Remington K."/>
            <person name="Beeson K."/>
            <person name="Tran B."/>
            <person name="Rogers Y.-H."/>
            <person name="Friedman R."/>
            <person name="Venter J.C."/>
        </authorList>
    </citation>
    <scope>NUCLEOTIDE SEQUENCE [LARGE SCALE GENOMIC DNA]</scope>
    <source>
        <strain evidence="7 8">D2</strain>
    </source>
</reference>
<comment type="caution">
    <text evidence="7">The sequence shown here is derived from an EMBL/GenBank/DDBJ whole genome shotgun (WGS) entry which is preliminary data.</text>
</comment>
<comment type="similarity">
    <text evidence="1">In the C-terminal section; belongs to the class-I pyridoxal-phosphate-dependent aminotransferase family.</text>
</comment>
<dbReference type="STRING" id="87626.PTD2_03046"/>
<evidence type="ECO:0000256" key="1">
    <source>
        <dbReference type="ARBA" id="ARBA00005384"/>
    </source>
</evidence>
<dbReference type="PANTHER" id="PTHR46577:SF1">
    <property type="entry name" value="HTH-TYPE TRANSCRIPTIONAL REGULATORY PROTEIN GABR"/>
    <property type="match status" value="1"/>
</dbReference>
<dbReference type="InterPro" id="IPR015421">
    <property type="entry name" value="PyrdxlP-dep_Trfase_major"/>
</dbReference>
<dbReference type="InterPro" id="IPR000524">
    <property type="entry name" value="Tscrpt_reg_HTH_GntR"/>
</dbReference>
<evidence type="ECO:0000313" key="8">
    <source>
        <dbReference type="Proteomes" id="UP000006201"/>
    </source>
</evidence>
<dbReference type="Gene3D" id="1.10.10.10">
    <property type="entry name" value="Winged helix-like DNA-binding domain superfamily/Winged helix DNA-binding domain"/>
    <property type="match status" value="1"/>
</dbReference>
<dbReference type="GO" id="GO:0003700">
    <property type="term" value="F:DNA-binding transcription factor activity"/>
    <property type="evidence" value="ECO:0007669"/>
    <property type="project" value="InterPro"/>
</dbReference>
<organism evidence="7 8">
    <name type="scientific">Pseudoalteromonas tunicata D2</name>
    <dbReference type="NCBI Taxonomy" id="87626"/>
    <lineage>
        <taxon>Bacteria</taxon>
        <taxon>Pseudomonadati</taxon>
        <taxon>Pseudomonadota</taxon>
        <taxon>Gammaproteobacteria</taxon>
        <taxon>Alteromonadales</taxon>
        <taxon>Pseudoalteromonadaceae</taxon>
        <taxon>Pseudoalteromonas</taxon>
    </lineage>
</organism>
<keyword evidence="2" id="KW-0663">Pyridoxal phosphate</keyword>
<dbReference type="Pfam" id="PF00155">
    <property type="entry name" value="Aminotran_1_2"/>
    <property type="match status" value="1"/>
</dbReference>
<feature type="domain" description="HTH gntR-type" evidence="6">
    <location>
        <begin position="28"/>
        <end position="96"/>
    </location>
</feature>
<dbReference type="InterPro" id="IPR015424">
    <property type="entry name" value="PyrdxlP-dep_Trfase"/>
</dbReference>
<dbReference type="AlphaFoldDB" id="A4C4N0"/>
<dbReference type="HOGENOM" id="CLU_017584_0_0_6"/>
<dbReference type="Gene3D" id="3.40.640.10">
    <property type="entry name" value="Type I PLP-dependent aspartate aminotransferase-like (Major domain)"/>
    <property type="match status" value="1"/>
</dbReference>
<name>A4C4N0_9GAMM</name>
<dbReference type="Pfam" id="PF00392">
    <property type="entry name" value="GntR"/>
    <property type="match status" value="1"/>
</dbReference>
<evidence type="ECO:0000256" key="2">
    <source>
        <dbReference type="ARBA" id="ARBA00022898"/>
    </source>
</evidence>
<dbReference type="EMBL" id="AAOH01000001">
    <property type="protein sequence ID" value="EAR30512.1"/>
    <property type="molecule type" value="Genomic_DNA"/>
</dbReference>
<dbReference type="PANTHER" id="PTHR46577">
    <property type="entry name" value="HTH-TYPE TRANSCRIPTIONAL REGULATORY PROTEIN GABR"/>
    <property type="match status" value="1"/>
</dbReference>
<accession>A4C4N0</accession>
<protein>
    <recommendedName>
        <fullName evidence="6">HTH gntR-type domain-containing protein</fullName>
    </recommendedName>
</protein>